<evidence type="ECO:0000256" key="2">
    <source>
        <dbReference type="ARBA" id="ARBA00022741"/>
    </source>
</evidence>
<dbReference type="GO" id="GO:0043190">
    <property type="term" value="C:ATP-binding cassette (ABC) transporter complex"/>
    <property type="evidence" value="ECO:0007669"/>
    <property type="project" value="TreeGrafter"/>
</dbReference>
<proteinExistence type="predicted"/>
<dbReference type="PROSITE" id="PS50893">
    <property type="entry name" value="ABC_TRANSPORTER_2"/>
    <property type="match status" value="1"/>
</dbReference>
<keyword evidence="6" id="KW-1185">Reference proteome</keyword>
<dbReference type="GO" id="GO:0005524">
    <property type="term" value="F:ATP binding"/>
    <property type="evidence" value="ECO:0007669"/>
    <property type="project" value="UniProtKB-KW"/>
</dbReference>
<dbReference type="eggNOG" id="COG1122">
    <property type="taxonomic scope" value="Bacteria"/>
</dbReference>
<organism evidence="5 6">
    <name type="scientific">Thioalkalivibrio nitratireducens (strain DSM 14787 / UNIQEM 213 / ALEN2)</name>
    <dbReference type="NCBI Taxonomy" id="1255043"/>
    <lineage>
        <taxon>Bacteria</taxon>
        <taxon>Pseudomonadati</taxon>
        <taxon>Pseudomonadota</taxon>
        <taxon>Gammaproteobacteria</taxon>
        <taxon>Chromatiales</taxon>
        <taxon>Ectothiorhodospiraceae</taxon>
        <taxon>Thioalkalivibrio</taxon>
    </lineage>
</organism>
<gene>
    <name evidence="5" type="primary">cysA [C]</name>
    <name evidence="5" type="ordered locus">TVNIR_1321</name>
</gene>
<dbReference type="HOGENOM" id="CLU_000604_1_22_6"/>
<dbReference type="KEGG" id="tni:TVNIR_1321"/>
<dbReference type="InterPro" id="IPR027417">
    <property type="entry name" value="P-loop_NTPase"/>
</dbReference>
<dbReference type="SMART" id="SM00382">
    <property type="entry name" value="AAA"/>
    <property type="match status" value="1"/>
</dbReference>
<dbReference type="InterPro" id="IPR003593">
    <property type="entry name" value="AAA+_ATPase"/>
</dbReference>
<dbReference type="GO" id="GO:0016887">
    <property type="term" value="F:ATP hydrolysis activity"/>
    <property type="evidence" value="ECO:0007669"/>
    <property type="project" value="InterPro"/>
</dbReference>
<name>L0DTR2_THIND</name>
<evidence type="ECO:0000259" key="4">
    <source>
        <dbReference type="PROSITE" id="PS50893"/>
    </source>
</evidence>
<dbReference type="EC" id="3.6.3.25" evidence="5"/>
<evidence type="ECO:0000256" key="1">
    <source>
        <dbReference type="ARBA" id="ARBA00022448"/>
    </source>
</evidence>
<dbReference type="InterPro" id="IPR015856">
    <property type="entry name" value="ABC_transpr_CbiO/EcfA_su"/>
</dbReference>
<protein>
    <submittedName>
        <fullName evidence="5">Sulfate and thiosulfate import ATP-binding protein CysA</fullName>
        <ecNumber evidence="5">3.6.3.25</ecNumber>
    </submittedName>
</protein>
<keyword evidence="1" id="KW-0813">Transport</keyword>
<dbReference type="InterPro" id="IPR050095">
    <property type="entry name" value="ECF_ABC_transporter_ATP-bd"/>
</dbReference>
<dbReference type="PANTHER" id="PTHR43553">
    <property type="entry name" value="HEAVY METAL TRANSPORTER"/>
    <property type="match status" value="1"/>
</dbReference>
<dbReference type="InterPro" id="IPR003439">
    <property type="entry name" value="ABC_transporter-like_ATP-bd"/>
</dbReference>
<reference evidence="5" key="1">
    <citation type="submission" date="2015-12" db="EMBL/GenBank/DDBJ databases">
        <authorList>
            <person name="Tikhonova T.V."/>
            <person name="Pavlov A.R."/>
            <person name="Beletsky A.V."/>
            <person name="Mardanov A.V."/>
            <person name="Sorokin D.Y."/>
            <person name="Ravin N.V."/>
            <person name="Popov V.O."/>
        </authorList>
    </citation>
    <scope>NUCLEOTIDE SEQUENCE</scope>
    <source>
        <strain evidence="5">DSM 14787</strain>
    </source>
</reference>
<dbReference type="RefSeq" id="WP_015258131.1">
    <property type="nucleotide sequence ID" value="NC_019902.2"/>
</dbReference>
<dbReference type="SUPFAM" id="SSF52540">
    <property type="entry name" value="P-loop containing nucleoside triphosphate hydrolases"/>
    <property type="match status" value="1"/>
</dbReference>
<dbReference type="GO" id="GO:0042626">
    <property type="term" value="F:ATPase-coupled transmembrane transporter activity"/>
    <property type="evidence" value="ECO:0007669"/>
    <property type="project" value="TreeGrafter"/>
</dbReference>
<keyword evidence="3 5" id="KW-0067">ATP-binding</keyword>
<keyword evidence="2" id="KW-0547">Nucleotide-binding</keyword>
<feature type="domain" description="ABC transporter" evidence="4">
    <location>
        <begin position="8"/>
        <end position="242"/>
    </location>
</feature>
<dbReference type="OrthoDB" id="9780942at2"/>
<dbReference type="PATRIC" id="fig|1255043.3.peg.1335"/>
<evidence type="ECO:0000256" key="3">
    <source>
        <dbReference type="ARBA" id="ARBA00022840"/>
    </source>
</evidence>
<accession>L0DTR2</accession>
<sequence length="246" mass="27579">MTEGAPLLELRGVDVAYPNGRSALAGVDLTIRRGERVVLLGTNGCGKSTLLRVLDALITPTVGEFRFEERRVDVRTAQDRAWQQDFRRRVVLMFQHPEAMLFNPTVREEIAFGLRHLPDPDREVRVRAWADRLRLSGFLDMPPFELSGGEKQRLCLACLLAVEPEVLLLDEPTANLDPRTVGWLLQWLRERSITSVVATHQMAQVPQLGDRIVILSERHRVVYDSLGAGGPPDRDLLVAQGLAHAP</sequence>
<dbReference type="PROSITE" id="PS00211">
    <property type="entry name" value="ABC_TRANSPORTER_1"/>
    <property type="match status" value="1"/>
</dbReference>
<keyword evidence="5" id="KW-0378">Hydrolase</keyword>
<dbReference type="Gene3D" id="3.40.50.300">
    <property type="entry name" value="P-loop containing nucleotide triphosphate hydrolases"/>
    <property type="match status" value="1"/>
</dbReference>
<dbReference type="Pfam" id="PF00005">
    <property type="entry name" value="ABC_tran"/>
    <property type="match status" value="1"/>
</dbReference>
<dbReference type="InterPro" id="IPR017871">
    <property type="entry name" value="ABC_transporter-like_CS"/>
</dbReference>
<dbReference type="STRING" id="1255043.TVNIR_1321"/>
<dbReference type="CDD" id="cd03225">
    <property type="entry name" value="ABC_cobalt_CbiO_domain1"/>
    <property type="match status" value="1"/>
</dbReference>
<dbReference type="EMBL" id="CP003989">
    <property type="protein sequence ID" value="AGA32994.1"/>
    <property type="molecule type" value="Genomic_DNA"/>
</dbReference>
<evidence type="ECO:0000313" key="5">
    <source>
        <dbReference type="EMBL" id="AGA32994.1"/>
    </source>
</evidence>
<dbReference type="Proteomes" id="UP000010809">
    <property type="component" value="Chromosome"/>
</dbReference>
<dbReference type="AlphaFoldDB" id="L0DTR2"/>
<evidence type="ECO:0000313" key="6">
    <source>
        <dbReference type="Proteomes" id="UP000010809"/>
    </source>
</evidence>